<reference evidence="1 2" key="1">
    <citation type="submission" date="2015-10" db="EMBL/GenBank/DDBJ databases">
        <title>Large-scale maps of variable infection efficiencies in aquatic Bacteriodetes phage-host model systems.</title>
        <authorList>
            <person name="Holmfeldt K."/>
            <person name="Solonenko N."/>
            <person name="Howard-Varona C."/>
            <person name="Moreno M."/>
            <person name="Malmstrom R.R."/>
            <person name="Blow M.J."/>
            <person name="Sullivan M.B."/>
        </authorList>
    </citation>
    <scope>NUCLEOTIDE SEQUENCE [LARGE SCALE GENOMIC DNA]</scope>
</reference>
<dbReference type="EMBL" id="KT962245">
    <property type="protein sequence ID" value="ALO80175.1"/>
    <property type="molecule type" value="Genomic_RNA"/>
</dbReference>
<accession>A0A0S2MW81</accession>
<protein>
    <submittedName>
        <fullName evidence="1">Uncharacterized protein</fullName>
    </submittedName>
</protein>
<gene>
    <name evidence="1" type="ORF">Phi4113_166</name>
</gene>
<sequence length="38" mass="4499">MSVQSDYKAIKDFSGDWSKSLREKYNMTEEEVLNNIEL</sequence>
<dbReference type="Proteomes" id="UP000229115">
    <property type="component" value="Segment"/>
</dbReference>
<name>A0A0S2MW81_9CAUD</name>
<evidence type="ECO:0000313" key="1">
    <source>
        <dbReference type="EMBL" id="ALO80175.1"/>
    </source>
</evidence>
<proteinExistence type="predicted"/>
<evidence type="ECO:0000313" key="2">
    <source>
        <dbReference type="Proteomes" id="UP000229115"/>
    </source>
</evidence>
<organism evidence="1 2">
    <name type="scientific">Cellulophaga phage phi4:1_13</name>
    <dbReference type="NCBI Taxonomy" id="1747284"/>
    <lineage>
        <taxon>Viruses</taxon>
        <taxon>Duplodnaviria</taxon>
        <taxon>Heunggongvirae</taxon>
        <taxon>Uroviricota</taxon>
        <taxon>Caudoviricetes</taxon>
        <taxon>Lightbulbvirus</taxon>
        <taxon>Lightbulbvirus Cba41</taxon>
    </lineage>
</organism>